<keyword evidence="3 5" id="KW-1133">Transmembrane helix</keyword>
<keyword evidence="2 5" id="KW-0812">Transmembrane</keyword>
<name>A0A1Y1SEQ8_9GAMM</name>
<evidence type="ECO:0000259" key="6">
    <source>
        <dbReference type="PROSITE" id="PS50801"/>
    </source>
</evidence>
<dbReference type="GO" id="GO:0055085">
    <property type="term" value="P:transmembrane transport"/>
    <property type="evidence" value="ECO:0007669"/>
    <property type="project" value="InterPro"/>
</dbReference>
<dbReference type="Pfam" id="PF01740">
    <property type="entry name" value="STAS"/>
    <property type="match status" value="1"/>
</dbReference>
<feature type="transmembrane region" description="Helical" evidence="5">
    <location>
        <begin position="50"/>
        <end position="70"/>
    </location>
</feature>
<comment type="subcellular location">
    <subcellularLocation>
        <location evidence="1">Membrane</location>
        <topology evidence="1">Multi-pass membrane protein</topology>
    </subcellularLocation>
</comment>
<dbReference type="OrthoDB" id="9769739at2"/>
<evidence type="ECO:0000256" key="1">
    <source>
        <dbReference type="ARBA" id="ARBA00004141"/>
    </source>
</evidence>
<dbReference type="PROSITE" id="PS50801">
    <property type="entry name" value="STAS"/>
    <property type="match status" value="1"/>
</dbReference>
<feature type="domain" description="STAS" evidence="6">
    <location>
        <begin position="459"/>
        <end position="559"/>
    </location>
</feature>
<dbReference type="SUPFAM" id="SSF52091">
    <property type="entry name" value="SpoIIaa-like"/>
    <property type="match status" value="1"/>
</dbReference>
<dbReference type="STRING" id="1317117.ATO7_10552"/>
<dbReference type="PANTHER" id="PTHR11814">
    <property type="entry name" value="SULFATE TRANSPORTER"/>
    <property type="match status" value="1"/>
</dbReference>
<keyword evidence="4 5" id="KW-0472">Membrane</keyword>
<dbReference type="InterPro" id="IPR001902">
    <property type="entry name" value="SLC26A/SulP_fam"/>
</dbReference>
<sequence length="559" mass="58642">MIAAALREAWREGSLISTLPANIVAGITVGIVALPLSMGLAIASGVAPQHGLYTAIVGGLLIALLGGSRVNISGPTAAFVVVLLPVVQHYGLAGLLLAGAMAGVIMMAFGLLRLGGLIQLIPYPVVVGFTSGIGVVIATLQLKDFLGLSPSGEALHFVDKLWQMLIALPTLRWQELLIGALTFAVLVLWRRVKTRVPSYLVALLIGTSLAAGFNAAESLPDVETIATRFSFERDGQVIAGIPAIAPHVLLPWHLPGADGQPLNVNLSLIRELLGPAFAIALLGALESLLCALVADGMTGSQHNPDSELIGQGAGNIAVAFFGGIPATAAIARTATNVRSGATTPVAAITHAVSVLLAMLLLAPWLSLIPMAAMAAVLLMVAWNMSEAHHALRIVRRAPRADAAVFFTCFSLTVLIDMQVAVAAGVVLASLLFMRRMIELTGARQIGSSVHVHDQDQPRGVVIYDINGPLFFGAAHKALKVISTVDREVHTVILDLADVSMLDTTAMMNLESIARDLGGREQRLILVNVSARLHDKMQRYGLLAQPALSVRADLATALSA</sequence>
<reference evidence="7 8" key="1">
    <citation type="submission" date="2013-04" db="EMBL/GenBank/DDBJ databases">
        <title>Oceanococcus atlanticus 22II-S10r2 Genome Sequencing.</title>
        <authorList>
            <person name="Lai Q."/>
            <person name="Li G."/>
            <person name="Shao Z."/>
        </authorList>
    </citation>
    <scope>NUCLEOTIDE SEQUENCE [LARGE SCALE GENOMIC DNA]</scope>
    <source>
        <strain evidence="7 8">22II-S10r2</strain>
    </source>
</reference>
<gene>
    <name evidence="7" type="ORF">ATO7_10552</name>
</gene>
<feature type="transmembrane region" description="Helical" evidence="5">
    <location>
        <begin position="314"/>
        <end position="331"/>
    </location>
</feature>
<protein>
    <submittedName>
        <fullName evidence="7">Putative sulfate transporter YchM</fullName>
    </submittedName>
</protein>
<dbReference type="EMBL" id="AQQV01000002">
    <property type="protein sequence ID" value="ORE87476.1"/>
    <property type="molecule type" value="Genomic_DNA"/>
</dbReference>
<feature type="transmembrane region" description="Helical" evidence="5">
    <location>
        <begin position="162"/>
        <end position="189"/>
    </location>
</feature>
<evidence type="ECO:0000256" key="4">
    <source>
        <dbReference type="ARBA" id="ARBA00023136"/>
    </source>
</evidence>
<evidence type="ECO:0000256" key="3">
    <source>
        <dbReference type="ARBA" id="ARBA00022989"/>
    </source>
</evidence>
<keyword evidence="8" id="KW-1185">Reference proteome</keyword>
<dbReference type="NCBIfam" id="NF008660">
    <property type="entry name" value="PRK11660.1"/>
    <property type="match status" value="1"/>
</dbReference>
<evidence type="ECO:0000256" key="5">
    <source>
        <dbReference type="SAM" id="Phobius"/>
    </source>
</evidence>
<feature type="transmembrane region" description="Helical" evidence="5">
    <location>
        <begin position="272"/>
        <end position="294"/>
    </location>
</feature>
<dbReference type="AlphaFoldDB" id="A0A1Y1SEQ8"/>
<dbReference type="Proteomes" id="UP000192342">
    <property type="component" value="Unassembled WGS sequence"/>
</dbReference>
<organism evidence="7 8">
    <name type="scientific">Oceanococcus atlanticus</name>
    <dbReference type="NCBI Taxonomy" id="1317117"/>
    <lineage>
        <taxon>Bacteria</taxon>
        <taxon>Pseudomonadati</taxon>
        <taxon>Pseudomonadota</taxon>
        <taxon>Gammaproteobacteria</taxon>
        <taxon>Chromatiales</taxon>
        <taxon>Oceanococcaceae</taxon>
        <taxon>Oceanococcus</taxon>
    </lineage>
</organism>
<dbReference type="InterPro" id="IPR036513">
    <property type="entry name" value="STAS_dom_sf"/>
</dbReference>
<accession>A0A1Y1SEQ8</accession>
<dbReference type="InterPro" id="IPR002645">
    <property type="entry name" value="STAS_dom"/>
</dbReference>
<evidence type="ECO:0000256" key="2">
    <source>
        <dbReference type="ARBA" id="ARBA00022692"/>
    </source>
</evidence>
<feature type="transmembrane region" description="Helical" evidence="5">
    <location>
        <begin position="402"/>
        <end position="433"/>
    </location>
</feature>
<dbReference type="Gene3D" id="3.30.750.24">
    <property type="entry name" value="STAS domain"/>
    <property type="match status" value="1"/>
</dbReference>
<dbReference type="InterPro" id="IPR011547">
    <property type="entry name" value="SLC26A/SulP_dom"/>
</dbReference>
<feature type="transmembrane region" description="Helical" evidence="5">
    <location>
        <begin position="23"/>
        <end position="43"/>
    </location>
</feature>
<feature type="transmembrane region" description="Helical" evidence="5">
    <location>
        <begin position="123"/>
        <end position="142"/>
    </location>
</feature>
<proteinExistence type="predicted"/>
<evidence type="ECO:0000313" key="7">
    <source>
        <dbReference type="EMBL" id="ORE87476.1"/>
    </source>
</evidence>
<dbReference type="GO" id="GO:0016020">
    <property type="term" value="C:membrane"/>
    <property type="evidence" value="ECO:0007669"/>
    <property type="project" value="UniProtKB-SubCell"/>
</dbReference>
<comment type="caution">
    <text evidence="7">The sequence shown here is derived from an EMBL/GenBank/DDBJ whole genome shotgun (WGS) entry which is preliminary data.</text>
</comment>
<dbReference type="CDD" id="cd07042">
    <property type="entry name" value="STAS_SulP_like_sulfate_transporter"/>
    <property type="match status" value="1"/>
</dbReference>
<dbReference type="Pfam" id="PF00916">
    <property type="entry name" value="Sulfate_transp"/>
    <property type="match status" value="1"/>
</dbReference>
<evidence type="ECO:0000313" key="8">
    <source>
        <dbReference type="Proteomes" id="UP000192342"/>
    </source>
</evidence>
<feature type="transmembrane region" description="Helical" evidence="5">
    <location>
        <begin position="352"/>
        <end position="382"/>
    </location>
</feature>
<dbReference type="RefSeq" id="WP_083561705.1">
    <property type="nucleotide sequence ID" value="NZ_AQQV01000002.1"/>
</dbReference>
<feature type="transmembrane region" description="Helical" evidence="5">
    <location>
        <begin position="90"/>
        <end position="111"/>
    </location>
</feature>